<dbReference type="Proteomes" id="UP000219688">
    <property type="component" value="Unassembled WGS sequence"/>
</dbReference>
<protein>
    <submittedName>
        <fullName evidence="2">CHAT domain-containing protein</fullName>
    </submittedName>
</protein>
<dbReference type="Gene3D" id="1.25.40.10">
    <property type="entry name" value="Tetratricopeptide repeat domain"/>
    <property type="match status" value="1"/>
</dbReference>
<feature type="domain" description="CHAT" evidence="1">
    <location>
        <begin position="680"/>
        <end position="954"/>
    </location>
</feature>
<proteinExistence type="predicted"/>
<dbReference type="InterPro" id="IPR024983">
    <property type="entry name" value="CHAT_dom"/>
</dbReference>
<evidence type="ECO:0000259" key="1">
    <source>
        <dbReference type="Pfam" id="PF12770"/>
    </source>
</evidence>
<reference evidence="3" key="1">
    <citation type="submission" date="2017-08" db="EMBL/GenBank/DDBJ databases">
        <authorList>
            <person name="Varghese N."/>
            <person name="Submissions S."/>
        </authorList>
    </citation>
    <scope>NUCLEOTIDE SEQUENCE [LARGE SCALE GENOMIC DNA]</scope>
    <source>
        <strain evidence="3">USBA17B2</strain>
    </source>
</reference>
<dbReference type="EMBL" id="OBQK01000005">
    <property type="protein sequence ID" value="SOC55283.1"/>
    <property type="molecule type" value="Genomic_DNA"/>
</dbReference>
<dbReference type="InterPro" id="IPR011990">
    <property type="entry name" value="TPR-like_helical_dom_sf"/>
</dbReference>
<accession>A0A285VMU8</accession>
<name>A0A285VMU8_9MICO</name>
<evidence type="ECO:0000313" key="2">
    <source>
        <dbReference type="EMBL" id="SOC55283.1"/>
    </source>
</evidence>
<organism evidence="2 3">
    <name type="scientific">Ornithinimicrobium cerasi</name>
    <dbReference type="NCBI Taxonomy" id="2248773"/>
    <lineage>
        <taxon>Bacteria</taxon>
        <taxon>Bacillati</taxon>
        <taxon>Actinomycetota</taxon>
        <taxon>Actinomycetes</taxon>
        <taxon>Micrococcales</taxon>
        <taxon>Ornithinimicrobiaceae</taxon>
        <taxon>Ornithinimicrobium</taxon>
    </lineage>
</organism>
<dbReference type="AlphaFoldDB" id="A0A285VMU8"/>
<dbReference type="Pfam" id="PF12770">
    <property type="entry name" value="CHAT"/>
    <property type="match status" value="1"/>
</dbReference>
<sequence>MGIDRVEVDDVMTAARSLLDGIRQGASEDPEALNLIASALLAAADTGDGDLDLAVELLERSLTLTGPDHLDRPARVGNLASVLIDRFERGLGSRDDLVRAVELARGAVEDLDEADPRQLLALNVLTNGLKASWQYLGGEESLHEALDHLPLLAAHVRVAGPWAHTFAENAALLAFDGARTFRDDQSDGLLAFAIELQGESIAGVNPRSYTWATRRGALGGMLAERYHRSTQVDDLEAALDAASDGVTGARAVPHEWAIHAMTLGNLLHQQFLRSGRVSLLDDSARLHRQALDALVEDAPGTAAFLNNVSIVAHDRYARFGRLEDLRQAVESIERAVAASPYEGRDQCARYSNAASTLLDLYRARGGTTNLDRAADLARRGVEIGDRVGAVDTTRVCLGTLSDILQARATTSKATEPTGASTALESLRFLWAARSDDLLSGEGAVLAQRLIRRARLPTGVAGDVDRLELLTRAVRYARTQRPAVVLAAAREALGVVLEGRLGGNAAVSRLERGSAQPSASLVDDLADAAFEAMAELVEMNADWDGSLSWLRDARGTGALVAQLRLMDGDPAGAVSAFESGHALLLARVGLAEITRTQPGRASDAATFDSAMRTKSVDREHLLYVWATAQTGGTVLTASGTPKSWGVVPALGSAAVEAMRALLARASHEGSAAVDDAVEEVGTWLGQVLPPHEDVLRSERPSGPDSESELRLAICAGGVLASLPWAAARFPSDGALLDDHVVLSGSPTGSVSRRCAVIAARWLSGEFTRDADVLSLAAPAPSRLRELEHAASEGLAFAGPGGLVSGAEATCDLARVAQREVRVLHVACHGLTVASNPLENHLVLAHDERWYAHDIITRDRSPRLVVLSACETATVEGLHADEGLGLASAFLAAGTPGVVASLWSVGDAAAARFVGEAAPGLRDPKQDPAVVLRRSRAAQRAAGVGGSGWAAFTMVGR</sequence>
<gene>
    <name evidence="2" type="ORF">SAMN05421879_1054</name>
</gene>
<keyword evidence="3" id="KW-1185">Reference proteome</keyword>
<evidence type="ECO:0000313" key="3">
    <source>
        <dbReference type="Proteomes" id="UP000219688"/>
    </source>
</evidence>